<reference evidence="1 2" key="1">
    <citation type="submission" date="2024-02" db="EMBL/GenBank/DDBJ databases">
        <authorList>
            <person name="Vignale AGUSTIN F."/>
            <person name="Sosa J E."/>
            <person name="Modenutti C."/>
        </authorList>
    </citation>
    <scope>NUCLEOTIDE SEQUENCE [LARGE SCALE GENOMIC DNA]</scope>
</reference>
<sequence length="114" mass="12707">MPADVVDLVTFTRTKVGRFVQSVNRKRHSEAVAGRGSVQTKEEKKFSFWLRPSGTIRRKVGIVVASTWKSVKEGVGSPYYICGRSAFCVLFSWARPNWSHSFSSLSSESTTSIS</sequence>
<protein>
    <submittedName>
        <fullName evidence="1">Uncharacterized protein</fullName>
    </submittedName>
</protein>
<dbReference type="EMBL" id="CAUOFW020006773">
    <property type="protein sequence ID" value="CAK9176206.1"/>
    <property type="molecule type" value="Genomic_DNA"/>
</dbReference>
<dbReference type="Proteomes" id="UP001642360">
    <property type="component" value="Unassembled WGS sequence"/>
</dbReference>
<dbReference type="AlphaFoldDB" id="A0ABC8UBA3"/>
<accession>A0ABC8UBA3</accession>
<name>A0ABC8UBA3_9AQUA</name>
<gene>
    <name evidence="1" type="ORF">ILEXP_LOCUS46044</name>
</gene>
<evidence type="ECO:0000313" key="1">
    <source>
        <dbReference type="EMBL" id="CAK9176206.1"/>
    </source>
</evidence>
<proteinExistence type="predicted"/>
<keyword evidence="2" id="KW-1185">Reference proteome</keyword>
<comment type="caution">
    <text evidence="1">The sequence shown here is derived from an EMBL/GenBank/DDBJ whole genome shotgun (WGS) entry which is preliminary data.</text>
</comment>
<evidence type="ECO:0000313" key="2">
    <source>
        <dbReference type="Proteomes" id="UP001642360"/>
    </source>
</evidence>
<organism evidence="1 2">
    <name type="scientific">Ilex paraguariensis</name>
    <name type="common">yerba mate</name>
    <dbReference type="NCBI Taxonomy" id="185542"/>
    <lineage>
        <taxon>Eukaryota</taxon>
        <taxon>Viridiplantae</taxon>
        <taxon>Streptophyta</taxon>
        <taxon>Embryophyta</taxon>
        <taxon>Tracheophyta</taxon>
        <taxon>Spermatophyta</taxon>
        <taxon>Magnoliopsida</taxon>
        <taxon>eudicotyledons</taxon>
        <taxon>Gunneridae</taxon>
        <taxon>Pentapetalae</taxon>
        <taxon>asterids</taxon>
        <taxon>campanulids</taxon>
        <taxon>Aquifoliales</taxon>
        <taxon>Aquifoliaceae</taxon>
        <taxon>Ilex</taxon>
    </lineage>
</organism>